<feature type="domain" description="DUF6602" evidence="1">
    <location>
        <begin position="68"/>
        <end position="165"/>
    </location>
</feature>
<reference evidence="2 3" key="1">
    <citation type="journal article" date="2021" name="PeerJ">
        <title>Analysis of 44 Vibrio anguillarum genomes reveals high genetic diversity.</title>
        <authorList>
            <person name="Hansen M.J."/>
            <person name="Dalsgaard I."/>
        </authorList>
    </citation>
    <scope>NUCLEOTIDE SEQUENCE [LARGE SCALE GENOMIC DNA]</scope>
    <source>
        <strain evidence="2 3">040915-1/1B</strain>
    </source>
</reference>
<evidence type="ECO:0000313" key="2">
    <source>
        <dbReference type="EMBL" id="MBF4375318.1"/>
    </source>
</evidence>
<protein>
    <recommendedName>
        <fullName evidence="1">DUF6602 domain-containing protein</fullName>
    </recommendedName>
</protein>
<dbReference type="Proteomes" id="UP000726136">
    <property type="component" value="Unassembled WGS sequence"/>
</dbReference>
<dbReference type="InterPro" id="IPR046537">
    <property type="entry name" value="DUF6602"/>
</dbReference>
<keyword evidence="3" id="KW-1185">Reference proteome</keyword>
<name>A0ABR9ZA33_VIBAN</name>
<proteinExistence type="predicted"/>
<sequence>MRKSHKNQNIRRKYFGVTTIRAVVRSKRNKIITRKKKMAVPQRSNVASLSDILLDIIEVENAKYEQFDYNHNPTLGDMYESLTEHVVKRMLPPNLDLKMVGGFIYDDNGYKSGEIDRMLVHGEGRQFGFTGKYEYHIKDVLVVFEVKKTLNKDAFEDAYQHLSGITSSYSQYFENHLENGGSINIDYAARSFAQLTGKPAPSQYSDIHSMTNEDALIFYTLVQDTYSPIKIIHGYNGYKTESGLRNVFLNYLEDKLKVPGFGVPYMPNLITSDRFSLAKTTGMPFKTPRFDDGFWPVVCSSRDNVVYLMIEVIWTKISIYYNLAMPWGDDMDADVMVNLLSGKLVKDQASGMSGWQYSSLDLKESELRDVERLVPWDPVIVDDLFHSVILQIGMFGYIDSNGGYVEELSTRAGLTLDDFKKNMIGTNLVTIDQSGNIQFIWPTLIVADLGNKTYAISHERGKLELWCDRNDVEATFSSFIRVS</sequence>
<accession>A0ABR9ZA33</accession>
<evidence type="ECO:0000313" key="3">
    <source>
        <dbReference type="Proteomes" id="UP000726136"/>
    </source>
</evidence>
<comment type="caution">
    <text evidence="2">The sequence shown here is derived from an EMBL/GenBank/DDBJ whole genome shotgun (WGS) entry which is preliminary data.</text>
</comment>
<dbReference type="EMBL" id="RDPI01000101">
    <property type="protein sequence ID" value="MBF4375318.1"/>
    <property type="molecule type" value="Genomic_DNA"/>
</dbReference>
<dbReference type="Pfam" id="PF20247">
    <property type="entry name" value="DUF6602"/>
    <property type="match status" value="1"/>
</dbReference>
<organism evidence="2 3">
    <name type="scientific">Vibrio anguillarum</name>
    <name type="common">Listonella anguillarum</name>
    <dbReference type="NCBI Taxonomy" id="55601"/>
    <lineage>
        <taxon>Bacteria</taxon>
        <taxon>Pseudomonadati</taxon>
        <taxon>Pseudomonadota</taxon>
        <taxon>Gammaproteobacteria</taxon>
        <taxon>Vibrionales</taxon>
        <taxon>Vibrionaceae</taxon>
        <taxon>Vibrio</taxon>
    </lineage>
</organism>
<gene>
    <name evidence="2" type="ORF">EAY46_19970</name>
</gene>
<evidence type="ECO:0000259" key="1">
    <source>
        <dbReference type="Pfam" id="PF20247"/>
    </source>
</evidence>